<organism evidence="1 2">
    <name type="scientific">Flexivirga aerilata</name>
    <dbReference type="NCBI Taxonomy" id="1656889"/>
    <lineage>
        <taxon>Bacteria</taxon>
        <taxon>Bacillati</taxon>
        <taxon>Actinomycetota</taxon>
        <taxon>Actinomycetes</taxon>
        <taxon>Micrococcales</taxon>
        <taxon>Dermacoccaceae</taxon>
        <taxon>Flexivirga</taxon>
    </lineage>
</organism>
<protein>
    <recommendedName>
        <fullName evidence="3">SCP2 domain-containing protein</fullName>
    </recommendedName>
</protein>
<keyword evidence="2" id="KW-1185">Reference proteome</keyword>
<dbReference type="Proteomes" id="UP000557772">
    <property type="component" value="Unassembled WGS sequence"/>
</dbReference>
<dbReference type="AlphaFoldDB" id="A0A849AEX7"/>
<comment type="caution">
    <text evidence="1">The sequence shown here is derived from an EMBL/GenBank/DDBJ whole genome shotgun (WGS) entry which is preliminary data.</text>
</comment>
<dbReference type="InterPro" id="IPR036527">
    <property type="entry name" value="SCP2_sterol-bd_dom_sf"/>
</dbReference>
<reference evidence="1 2" key="1">
    <citation type="submission" date="2020-05" db="EMBL/GenBank/DDBJ databases">
        <title>Flexivirga sp. ID2601S isolated from air conditioner.</title>
        <authorList>
            <person name="Kim D.H."/>
        </authorList>
    </citation>
    <scope>NUCLEOTIDE SEQUENCE [LARGE SCALE GENOMIC DNA]</scope>
    <source>
        <strain evidence="1 2">ID2601S</strain>
    </source>
</reference>
<evidence type="ECO:0000313" key="1">
    <source>
        <dbReference type="EMBL" id="NNG38383.1"/>
    </source>
</evidence>
<evidence type="ECO:0000313" key="2">
    <source>
        <dbReference type="Proteomes" id="UP000557772"/>
    </source>
</evidence>
<dbReference type="SUPFAM" id="SSF55718">
    <property type="entry name" value="SCP-like"/>
    <property type="match status" value="1"/>
</dbReference>
<dbReference type="RefSeq" id="WP_171152057.1">
    <property type="nucleotide sequence ID" value="NZ_JABENB010000001.1"/>
</dbReference>
<gene>
    <name evidence="1" type="ORF">HJ588_03715</name>
</gene>
<sequence length="105" mass="11358">MTTLEQIEARLSPQGPVREEWANVGATVRFNISAPDMEVTIGADGLVTTDEPTHVVEISWDDLSDLLCGRSTFLASFTSGRVRVYGPVVQTIAIAQLLPSLSRNA</sequence>
<dbReference type="EMBL" id="JABENB010000001">
    <property type="protein sequence ID" value="NNG38383.1"/>
    <property type="molecule type" value="Genomic_DNA"/>
</dbReference>
<evidence type="ECO:0008006" key="3">
    <source>
        <dbReference type="Google" id="ProtNLM"/>
    </source>
</evidence>
<accession>A0A849AEX7</accession>
<proteinExistence type="predicted"/>
<name>A0A849AEX7_9MICO</name>